<evidence type="ECO:0000313" key="6">
    <source>
        <dbReference type="Proteomes" id="UP000317178"/>
    </source>
</evidence>
<feature type="region of interest" description="Disordered" evidence="4">
    <location>
        <begin position="661"/>
        <end position="714"/>
    </location>
</feature>
<evidence type="ECO:0000313" key="5">
    <source>
        <dbReference type="EMBL" id="QDU80378.1"/>
    </source>
</evidence>
<dbReference type="Proteomes" id="UP000317178">
    <property type="component" value="Chromosome"/>
</dbReference>
<dbReference type="AlphaFoldDB" id="A0A518CMC1"/>
<evidence type="ECO:0000256" key="2">
    <source>
        <dbReference type="ARBA" id="ARBA00022525"/>
    </source>
</evidence>
<protein>
    <submittedName>
        <fullName evidence="5">Peroxidase</fullName>
    </submittedName>
</protein>
<keyword evidence="5" id="KW-0560">Oxidoreductase</keyword>
<dbReference type="GO" id="GO:0020037">
    <property type="term" value="F:heme binding"/>
    <property type="evidence" value="ECO:0007669"/>
    <property type="project" value="InterPro"/>
</dbReference>
<evidence type="ECO:0000256" key="1">
    <source>
        <dbReference type="ARBA" id="ARBA00004613"/>
    </source>
</evidence>
<proteinExistence type="predicted"/>
<name>A0A518CMC1_9PLAN</name>
<evidence type="ECO:0000256" key="4">
    <source>
        <dbReference type="SAM" id="MobiDB-lite"/>
    </source>
</evidence>
<keyword evidence="6" id="KW-1185">Reference proteome</keyword>
<keyword evidence="5" id="KW-0575">Peroxidase</keyword>
<reference evidence="5 6" key="1">
    <citation type="submission" date="2019-02" db="EMBL/GenBank/DDBJ databases">
        <title>Deep-cultivation of Planctomycetes and their phenomic and genomic characterization uncovers novel biology.</title>
        <authorList>
            <person name="Wiegand S."/>
            <person name="Jogler M."/>
            <person name="Boedeker C."/>
            <person name="Pinto D."/>
            <person name="Vollmers J."/>
            <person name="Rivas-Marin E."/>
            <person name="Kohn T."/>
            <person name="Peeters S.H."/>
            <person name="Heuer A."/>
            <person name="Rast P."/>
            <person name="Oberbeckmann S."/>
            <person name="Bunk B."/>
            <person name="Jeske O."/>
            <person name="Meyerdierks A."/>
            <person name="Storesund J.E."/>
            <person name="Kallscheuer N."/>
            <person name="Luecker S."/>
            <person name="Lage O.M."/>
            <person name="Pohl T."/>
            <person name="Merkel B.J."/>
            <person name="Hornburger P."/>
            <person name="Mueller R.-W."/>
            <person name="Bruemmer F."/>
            <person name="Labrenz M."/>
            <person name="Spormann A.M."/>
            <person name="Op den Camp H."/>
            <person name="Overmann J."/>
            <person name="Amann R."/>
            <person name="Jetten M.S.M."/>
            <person name="Mascher T."/>
            <person name="Medema M.H."/>
            <person name="Devos D.P."/>
            <person name="Kaster A.-K."/>
            <person name="Ovreas L."/>
            <person name="Rohde M."/>
            <person name="Galperin M.Y."/>
            <person name="Jogler C."/>
        </authorList>
    </citation>
    <scope>NUCLEOTIDE SEQUENCE [LARGE SCALE GENOMIC DNA]</scope>
    <source>
        <strain evidence="5 6">Pla110</strain>
    </source>
</reference>
<dbReference type="PRINTS" id="PR00457">
    <property type="entry name" value="ANPEROXIDASE"/>
</dbReference>
<dbReference type="CDD" id="cd09822">
    <property type="entry name" value="peroxinectin_like_bacterial"/>
    <property type="match status" value="1"/>
</dbReference>
<organism evidence="5 6">
    <name type="scientific">Polystyrenella longa</name>
    <dbReference type="NCBI Taxonomy" id="2528007"/>
    <lineage>
        <taxon>Bacteria</taxon>
        <taxon>Pseudomonadati</taxon>
        <taxon>Planctomycetota</taxon>
        <taxon>Planctomycetia</taxon>
        <taxon>Planctomycetales</taxon>
        <taxon>Planctomycetaceae</taxon>
        <taxon>Polystyrenella</taxon>
    </lineage>
</organism>
<dbReference type="SUPFAM" id="SSF48113">
    <property type="entry name" value="Heme-dependent peroxidases"/>
    <property type="match status" value="1"/>
</dbReference>
<dbReference type="GO" id="GO:0004601">
    <property type="term" value="F:peroxidase activity"/>
    <property type="evidence" value="ECO:0007669"/>
    <property type="project" value="UniProtKB-KW"/>
</dbReference>
<dbReference type="InterPro" id="IPR010255">
    <property type="entry name" value="Haem_peroxidase_sf"/>
</dbReference>
<dbReference type="PANTHER" id="PTHR11475">
    <property type="entry name" value="OXIDASE/PEROXIDASE"/>
    <property type="match status" value="1"/>
</dbReference>
<dbReference type="PROSITE" id="PS50292">
    <property type="entry name" value="PEROXIDASE_3"/>
    <property type="match status" value="1"/>
</dbReference>
<keyword evidence="3" id="KW-0325">Glycoprotein</keyword>
<dbReference type="InterPro" id="IPR037120">
    <property type="entry name" value="Haem_peroxidase_sf_animal"/>
</dbReference>
<evidence type="ECO:0000256" key="3">
    <source>
        <dbReference type="ARBA" id="ARBA00023180"/>
    </source>
</evidence>
<dbReference type="OrthoDB" id="9765610at2"/>
<dbReference type="Gene3D" id="1.10.640.10">
    <property type="entry name" value="Haem peroxidase domain superfamily, animal type"/>
    <property type="match status" value="1"/>
</dbReference>
<gene>
    <name evidence="5" type="ORF">Pla110_21070</name>
</gene>
<dbReference type="InterPro" id="IPR019791">
    <property type="entry name" value="Haem_peroxidase_animal"/>
</dbReference>
<keyword evidence="2" id="KW-0964">Secreted</keyword>
<feature type="compositionally biased region" description="Basic and acidic residues" evidence="4">
    <location>
        <begin position="665"/>
        <end position="704"/>
    </location>
</feature>
<dbReference type="Pfam" id="PF03098">
    <property type="entry name" value="An_peroxidase"/>
    <property type="match status" value="1"/>
</dbReference>
<dbReference type="GO" id="GO:0006979">
    <property type="term" value="P:response to oxidative stress"/>
    <property type="evidence" value="ECO:0007669"/>
    <property type="project" value="InterPro"/>
</dbReference>
<comment type="subcellular location">
    <subcellularLocation>
        <location evidence="1">Secreted</location>
    </subcellularLocation>
</comment>
<dbReference type="KEGG" id="plon:Pla110_21070"/>
<dbReference type="PANTHER" id="PTHR11475:SF4">
    <property type="entry name" value="CHORION PEROXIDASE"/>
    <property type="match status" value="1"/>
</dbReference>
<sequence>MNTNLLPFRWRNSIRKRKSMMATGALEKLEERTMLSSVTASIDGVGNNELNEEWGATDTELIRLTSAEYSDGISTPAGEDRPSAREVSNALVTQETNDLNAQHLSDIAWIWGQFIDHDIDLTENGDPLEAFDIEVPLGDSSFDPDGSGDDVIDFNRSVFDPETGTSTDNVRQQINQITAFIDGSVVYGSDEERAAALRTFQDGKLKTSEGDLLPFNDVGLENAGGTSSSLFLAGDIRANENAALTSMHTIFVREHNRLADEIAAENPSFSDEQIYQEARRIVTAEIQAITYNEFLPALLGEGALSDYIGYDSTVNPGISNIFSTTAYRLGHSLLSSELLRLDSDGSVAEEGNLSLSQAFFAPQELTANGIDSILQGAAANTAQELDTQIVDDVRNFLFGAPGAGGFDLASLNIQRGRDHGLPDYNQARVDLGLAPVTSFADITSDVDLQQKLEEVYGSVDNIDVWVGGLAEDHVEGSNLGELVQTVLVDQFTRLRDGDRLWYQNQFDGEELLEIETTTLADIIERNSDVENLQTNVFYDPSVFYYKADANKTSTNLALRIDENRAIVRDIQAGQVVAEQPLSEISKIKLVGANNQNSRFVVDLSESSDLGVLDIDVYANGNGDQLVFRSIPGRQQLSNTDGVAFADQVKVNYQNVERVIVQSTRPVEKSNPHDKRDNDRREKDQKSRDRNRREAQLASQERESKSSNQRNNDGRISAAAFDEAFRRYISGLLG</sequence>
<dbReference type="GO" id="GO:0005576">
    <property type="term" value="C:extracellular region"/>
    <property type="evidence" value="ECO:0007669"/>
    <property type="project" value="UniProtKB-SubCell"/>
</dbReference>
<accession>A0A518CMC1</accession>
<dbReference type="EMBL" id="CP036281">
    <property type="protein sequence ID" value="QDU80378.1"/>
    <property type="molecule type" value="Genomic_DNA"/>
</dbReference>